<dbReference type="EMBL" id="CP042266">
    <property type="protein sequence ID" value="QDY80169.1"/>
    <property type="molecule type" value="Genomic_DNA"/>
</dbReference>
<dbReference type="KEGG" id="sqz:FQU76_30785"/>
<dbReference type="PANTHER" id="PTHR18895:SF74">
    <property type="entry name" value="MTRF1L RELEASE FACTOR GLUTAMINE METHYLTRANSFERASE"/>
    <property type="match status" value="1"/>
</dbReference>
<keyword evidence="3" id="KW-1185">Reference proteome</keyword>
<evidence type="ECO:0000313" key="2">
    <source>
        <dbReference type="EMBL" id="QDY80169.1"/>
    </source>
</evidence>
<dbReference type="SUPFAM" id="SSF53335">
    <property type="entry name" value="S-adenosyl-L-methionine-dependent methyltransferases"/>
    <property type="match status" value="1"/>
</dbReference>
<dbReference type="Proteomes" id="UP000320580">
    <property type="component" value="Chromosome"/>
</dbReference>
<name>A0A5B8IRA5_9ACTN</name>
<evidence type="ECO:0000313" key="3">
    <source>
        <dbReference type="Proteomes" id="UP000320580"/>
    </source>
</evidence>
<dbReference type="GO" id="GO:0032259">
    <property type="term" value="P:methylation"/>
    <property type="evidence" value="ECO:0007669"/>
    <property type="project" value="UniProtKB-KW"/>
</dbReference>
<gene>
    <name evidence="2" type="ORF">FQU76_30785</name>
</gene>
<dbReference type="Gene3D" id="3.40.50.150">
    <property type="entry name" value="Vaccinia Virus protein VP39"/>
    <property type="match status" value="1"/>
</dbReference>
<proteinExistence type="predicted"/>
<keyword evidence="2" id="KW-0808">Transferase</keyword>
<keyword evidence="2" id="KW-0489">Methyltransferase</keyword>
<protein>
    <submittedName>
        <fullName evidence="2">Methyltransferase</fullName>
    </submittedName>
</protein>
<organism evidence="2 3">
    <name type="scientific">Streptomyces qinzhouensis</name>
    <dbReference type="NCBI Taxonomy" id="2599401"/>
    <lineage>
        <taxon>Bacteria</taxon>
        <taxon>Bacillati</taxon>
        <taxon>Actinomycetota</taxon>
        <taxon>Actinomycetes</taxon>
        <taxon>Kitasatosporales</taxon>
        <taxon>Streptomycetaceae</taxon>
        <taxon>Streptomyces</taxon>
    </lineage>
</organism>
<dbReference type="InterPro" id="IPR050320">
    <property type="entry name" value="N5-glutamine_MTase"/>
</dbReference>
<accession>A0A5B8IRA5</accession>
<dbReference type="InterPro" id="IPR007848">
    <property type="entry name" value="Small_mtfrase_dom"/>
</dbReference>
<feature type="domain" description="Methyltransferase small" evidence="1">
    <location>
        <begin position="47"/>
        <end position="149"/>
    </location>
</feature>
<dbReference type="OrthoDB" id="267914at2"/>
<dbReference type="PANTHER" id="PTHR18895">
    <property type="entry name" value="HEMK METHYLTRANSFERASE"/>
    <property type="match status" value="1"/>
</dbReference>
<dbReference type="GO" id="GO:0008168">
    <property type="term" value="F:methyltransferase activity"/>
    <property type="evidence" value="ECO:0007669"/>
    <property type="project" value="UniProtKB-KW"/>
</dbReference>
<evidence type="ECO:0000259" key="1">
    <source>
        <dbReference type="Pfam" id="PF05175"/>
    </source>
</evidence>
<dbReference type="AlphaFoldDB" id="A0A5B8IRA5"/>
<dbReference type="CDD" id="cd02440">
    <property type="entry name" value="AdoMet_MTases"/>
    <property type="match status" value="1"/>
</dbReference>
<dbReference type="InterPro" id="IPR029063">
    <property type="entry name" value="SAM-dependent_MTases_sf"/>
</dbReference>
<dbReference type="Pfam" id="PF05175">
    <property type="entry name" value="MTS"/>
    <property type="match status" value="1"/>
</dbReference>
<sequence length="239" mass="26227">MSDTTEEGETMTFKESPEAVAQVLQHALIGDDLPDSFTLLGREWSLHRGVFPSTLSAATEVMASIVPYPLGGSFLEVGCGTGVIAVTAALNGCATVTALDINEKAVANTVANAERHGVSDRVRVLHSDMYTELDPAERFDTIFWNVPWTYVEDGFALSTDLHSAVFDPGYQGQARYLAGAHAHLTDGGRLLLGTADLGDRERLDALAEETGLRVELLRRVRRIEEVRVMEYHMLELHRK</sequence>
<reference evidence="2 3" key="1">
    <citation type="submission" date="2019-07" db="EMBL/GenBank/DDBJ databases">
        <authorList>
            <person name="Zhu P."/>
        </authorList>
    </citation>
    <scope>NUCLEOTIDE SEQUENCE [LARGE SCALE GENOMIC DNA]</scope>
    <source>
        <strain evidence="2 3">SSL-25</strain>
    </source>
</reference>